<accession>A0A2N7K0Y3</accession>
<dbReference type="AlphaFoldDB" id="A0A2N7K0Y3"/>
<dbReference type="CDD" id="cd02042">
    <property type="entry name" value="ParAB_family"/>
    <property type="match status" value="1"/>
</dbReference>
<dbReference type="PANTHER" id="PTHR13696">
    <property type="entry name" value="P-LOOP CONTAINING NUCLEOSIDE TRIPHOSPHATE HYDROLASE"/>
    <property type="match status" value="1"/>
</dbReference>
<evidence type="ECO:0000313" key="3">
    <source>
        <dbReference type="Proteomes" id="UP000235533"/>
    </source>
</evidence>
<dbReference type="InterPro" id="IPR050678">
    <property type="entry name" value="DNA_Partitioning_ATPase"/>
</dbReference>
<sequence length="209" mass="22893">MIISTAHSKGGVGKTTTALNLAAILKPDIIIDQDLHKGLSVLNEHRKHPYNVLSGHNSKELIAVLREANETNKLVIIDCGGFDSDINRKAIAASDLVIVPANDGPTEVIGLTTFDKTLSEISREFDVEINAKLLLTRVNPNRKYFDDIESFVAKSTHMTKLNGRLPARKEYASAMYDALGVTEHKATKYSVAARDVKAVAKEIKNLLCI</sequence>
<organism evidence="2 3">
    <name type="scientific">Vibrio splendidus</name>
    <dbReference type="NCBI Taxonomy" id="29497"/>
    <lineage>
        <taxon>Bacteria</taxon>
        <taxon>Pseudomonadati</taxon>
        <taxon>Pseudomonadota</taxon>
        <taxon>Gammaproteobacteria</taxon>
        <taxon>Vibrionales</taxon>
        <taxon>Vibrionaceae</taxon>
        <taxon>Vibrio</taxon>
    </lineage>
</organism>
<dbReference type="SUPFAM" id="SSF52540">
    <property type="entry name" value="P-loop containing nucleoside triphosphate hydrolases"/>
    <property type="match status" value="1"/>
</dbReference>
<dbReference type="EMBL" id="MCZF01000004">
    <property type="protein sequence ID" value="PMM66831.1"/>
    <property type="molecule type" value="Genomic_DNA"/>
</dbReference>
<reference evidence="3" key="1">
    <citation type="submission" date="2016-07" db="EMBL/GenBank/DDBJ databases">
        <title>Nontailed viruses are major unrecognized killers of bacteria in the ocean.</title>
        <authorList>
            <person name="Kauffman K."/>
            <person name="Hussain F."/>
            <person name="Yang J."/>
            <person name="Arevalo P."/>
            <person name="Brown J."/>
            <person name="Cutler M."/>
            <person name="Kelly L."/>
            <person name="Polz M.F."/>
        </authorList>
    </citation>
    <scope>NUCLEOTIDE SEQUENCE [LARGE SCALE GENOMIC DNA]</scope>
    <source>
        <strain evidence="3">10N.261.48.B5</strain>
    </source>
</reference>
<gene>
    <name evidence="2" type="ORF">BCT54_15465</name>
</gene>
<dbReference type="Proteomes" id="UP000235533">
    <property type="component" value="Unassembled WGS sequence"/>
</dbReference>
<dbReference type="InterPro" id="IPR027417">
    <property type="entry name" value="P-loop_NTPase"/>
</dbReference>
<dbReference type="Gene3D" id="3.40.50.300">
    <property type="entry name" value="P-loop containing nucleotide triphosphate hydrolases"/>
    <property type="match status" value="1"/>
</dbReference>
<dbReference type="InterPro" id="IPR002586">
    <property type="entry name" value="CobQ/CobB/MinD/ParA_Nub-bd_dom"/>
</dbReference>
<proteinExistence type="predicted"/>
<feature type="domain" description="CobQ/CobB/MinD/ParA nucleotide binding" evidence="1">
    <location>
        <begin position="3"/>
        <end position="173"/>
    </location>
</feature>
<evidence type="ECO:0000313" key="2">
    <source>
        <dbReference type="EMBL" id="PMM66831.1"/>
    </source>
</evidence>
<comment type="caution">
    <text evidence="2">The sequence shown here is derived from an EMBL/GenBank/DDBJ whole genome shotgun (WGS) entry which is preliminary data.</text>
</comment>
<protein>
    <recommendedName>
        <fullName evidence="1">CobQ/CobB/MinD/ParA nucleotide binding domain-containing protein</fullName>
    </recommendedName>
</protein>
<dbReference type="Pfam" id="PF01656">
    <property type="entry name" value="CbiA"/>
    <property type="match status" value="1"/>
</dbReference>
<name>A0A2N7K0Y3_VIBSP</name>
<dbReference type="PANTHER" id="PTHR13696:SF96">
    <property type="entry name" value="COBQ_COBB_MIND_PARA NUCLEOTIDE BINDING DOMAIN-CONTAINING PROTEIN"/>
    <property type="match status" value="1"/>
</dbReference>
<evidence type="ECO:0000259" key="1">
    <source>
        <dbReference type="Pfam" id="PF01656"/>
    </source>
</evidence>
<dbReference type="PIRSF" id="PIRSF009320">
    <property type="entry name" value="Nuc_binding_HP_1000"/>
    <property type="match status" value="1"/>
</dbReference>